<sequence length="98" mass="11141">METNSSLQASAFIRQWILQSKIAYTFSVKDKKSQTTTALPPDSIDCSEALWQHEQSFHLLLNKKDDPEHSEVVRVLFPCVSYFFTEGMTPSGIGHTYV</sequence>
<reference evidence="1 2" key="1">
    <citation type="submission" date="2015-05" db="EMBL/GenBank/DDBJ databases">
        <title>Genome sequencing project for genomic taxonomy and phylogenomics of Bacillus-like bacteria.</title>
        <authorList>
            <person name="Liu B."/>
            <person name="Wang J."/>
            <person name="Zhu Y."/>
            <person name="Liu G."/>
            <person name="Chen Q."/>
            <person name="Chen Z."/>
            <person name="Lan J."/>
            <person name="Che J."/>
            <person name="Ge C."/>
            <person name="Shi H."/>
            <person name="Pan Z."/>
            <person name="Liu X."/>
        </authorList>
    </citation>
    <scope>NUCLEOTIDE SEQUENCE [LARGE SCALE GENOMIC DNA]</scope>
    <source>
        <strain evidence="1 2">DSM 9885</strain>
    </source>
</reference>
<protein>
    <submittedName>
        <fullName evidence="1">Uncharacterized protein</fullName>
    </submittedName>
</protein>
<name>A0A837KJK5_9BACL</name>
<accession>A0A837KJK5</accession>
<gene>
    <name evidence="1" type="ORF">AA984_19405</name>
</gene>
<dbReference type="EMBL" id="LDCN01000006">
    <property type="protein sequence ID" value="KLH97315.1"/>
    <property type="molecule type" value="Genomic_DNA"/>
</dbReference>
<evidence type="ECO:0000313" key="2">
    <source>
        <dbReference type="Proteomes" id="UP000035218"/>
    </source>
</evidence>
<dbReference type="RefSeq" id="WP_047072063.1">
    <property type="nucleotide sequence ID" value="NZ_BJOL01000058.1"/>
</dbReference>
<proteinExistence type="predicted"/>
<dbReference type="Proteomes" id="UP000035218">
    <property type="component" value="Unassembled WGS sequence"/>
</dbReference>
<dbReference type="AlphaFoldDB" id="A0A837KJK5"/>
<comment type="caution">
    <text evidence="1">The sequence shown here is derived from an EMBL/GenBank/DDBJ whole genome shotgun (WGS) entry which is preliminary data.</text>
</comment>
<organism evidence="1 2">
    <name type="scientific">Brevibacillus formosus</name>
    <dbReference type="NCBI Taxonomy" id="54913"/>
    <lineage>
        <taxon>Bacteria</taxon>
        <taxon>Bacillati</taxon>
        <taxon>Bacillota</taxon>
        <taxon>Bacilli</taxon>
        <taxon>Bacillales</taxon>
        <taxon>Paenibacillaceae</taxon>
        <taxon>Brevibacillus</taxon>
    </lineage>
</organism>
<evidence type="ECO:0000313" key="1">
    <source>
        <dbReference type="EMBL" id="KLH97315.1"/>
    </source>
</evidence>